<keyword evidence="2" id="KW-1185">Reference proteome</keyword>
<dbReference type="Proteomes" id="UP001418444">
    <property type="component" value="Unassembled WGS sequence"/>
</dbReference>
<dbReference type="SUPFAM" id="SSF56112">
    <property type="entry name" value="Protein kinase-like (PK-like)"/>
    <property type="match status" value="1"/>
</dbReference>
<organism evidence="1 2">
    <name type="scientific">Gordonia caeni</name>
    <dbReference type="NCBI Taxonomy" id="1007097"/>
    <lineage>
        <taxon>Bacteria</taxon>
        <taxon>Bacillati</taxon>
        <taxon>Actinomycetota</taxon>
        <taxon>Actinomycetes</taxon>
        <taxon>Mycobacteriales</taxon>
        <taxon>Gordoniaceae</taxon>
        <taxon>Gordonia</taxon>
    </lineage>
</organism>
<evidence type="ECO:0000313" key="2">
    <source>
        <dbReference type="Proteomes" id="UP001418444"/>
    </source>
</evidence>
<accession>A0ABP7PGG1</accession>
<gene>
    <name evidence="1" type="ORF">GCM10022231_27320</name>
</gene>
<evidence type="ECO:0000313" key="1">
    <source>
        <dbReference type="EMBL" id="GAA3965192.1"/>
    </source>
</evidence>
<proteinExistence type="predicted"/>
<dbReference type="RefSeq" id="WP_344784702.1">
    <property type="nucleotide sequence ID" value="NZ_BAAAZW010000008.1"/>
</dbReference>
<dbReference type="Pfam" id="PF04655">
    <property type="entry name" value="APH_6_hur"/>
    <property type="match status" value="1"/>
</dbReference>
<dbReference type="InterPro" id="IPR006748">
    <property type="entry name" value="NH2Glyco/OHUrea_AB-resist_kin"/>
</dbReference>
<dbReference type="Gene3D" id="3.90.1200.10">
    <property type="match status" value="1"/>
</dbReference>
<sequence>MDVPADLERRRSLGADWGGWLDRLPRLADDLIGEWRLTPAGAPMNGFASLVVPVRTSEGVDAVLKVGFDGSEETAQEHLALQAWAGDGAVRMFRADPARRVMLLERFHGRDLTELWDLQACEIVAGFYPRLHRGAPGRLRPLTGFLEQWLDALESDVREIPVPRRMIDWALTRGRDLVDDPESTGRIVHGDLHYENVLAADREPWLVIDPQPMSGDPHYEIAPLLWNRWDEMDGYLRESIRRRFYTVVEAAGLDDDRARDWVIVRMVLNAHRVVEDAKRAGRALDDGQRDWITRCISVAKAVQR</sequence>
<name>A0ABP7PGG1_9ACTN</name>
<protein>
    <submittedName>
        <fullName evidence="1">Streptomycin 6-kinase</fullName>
    </submittedName>
</protein>
<comment type="caution">
    <text evidence="1">The sequence shown here is derived from an EMBL/GenBank/DDBJ whole genome shotgun (WGS) entry which is preliminary data.</text>
</comment>
<dbReference type="EMBL" id="BAAAZW010000008">
    <property type="protein sequence ID" value="GAA3965192.1"/>
    <property type="molecule type" value="Genomic_DNA"/>
</dbReference>
<reference evidence="2" key="1">
    <citation type="journal article" date="2019" name="Int. J. Syst. Evol. Microbiol.">
        <title>The Global Catalogue of Microorganisms (GCM) 10K type strain sequencing project: providing services to taxonomists for standard genome sequencing and annotation.</title>
        <authorList>
            <consortium name="The Broad Institute Genomics Platform"/>
            <consortium name="The Broad Institute Genome Sequencing Center for Infectious Disease"/>
            <person name="Wu L."/>
            <person name="Ma J."/>
        </authorList>
    </citation>
    <scope>NUCLEOTIDE SEQUENCE [LARGE SCALE GENOMIC DNA]</scope>
    <source>
        <strain evidence="2">JCM 16923</strain>
    </source>
</reference>
<dbReference type="InterPro" id="IPR011009">
    <property type="entry name" value="Kinase-like_dom_sf"/>
</dbReference>